<feature type="transmembrane region" description="Helical" evidence="1">
    <location>
        <begin position="64"/>
        <end position="87"/>
    </location>
</feature>
<accession>A0ABQ7MIA6</accession>
<dbReference type="EMBL" id="JADBGQ010000005">
    <property type="protein sequence ID" value="KAG5397281.1"/>
    <property type="molecule type" value="Genomic_DNA"/>
</dbReference>
<reference evidence="2 3" key="1">
    <citation type="submission" date="2021-03" db="EMBL/GenBank/DDBJ databases">
        <authorList>
            <person name="King G.J."/>
            <person name="Bancroft I."/>
            <person name="Baten A."/>
            <person name="Bloomfield J."/>
            <person name="Borpatragohain P."/>
            <person name="He Z."/>
            <person name="Irish N."/>
            <person name="Irwin J."/>
            <person name="Liu K."/>
            <person name="Mauleon R.P."/>
            <person name="Moore J."/>
            <person name="Morris R."/>
            <person name="Ostergaard L."/>
            <person name="Wang B."/>
            <person name="Wells R."/>
        </authorList>
    </citation>
    <scope>NUCLEOTIDE SEQUENCE [LARGE SCALE GENOMIC DNA]</scope>
    <source>
        <strain evidence="2">R-o-18</strain>
        <tissue evidence="2">Leaf</tissue>
    </source>
</reference>
<proteinExistence type="predicted"/>
<name>A0ABQ7MIA6_BRACM</name>
<sequence length="135" mass="16161">MAATKMVFHHMVFIFHSFKGRFINFRYEFLFFRTGRLPNDFQEVFHTTSRKSSDRVLSHVLIRWFSSSLDNVLCVFYINLGLIYMFFRSGSDFGRPMKSLLKYNAQKKTYTKVVRPTTYMEVVQDKQVVHEKSNF</sequence>
<keyword evidence="1" id="KW-1133">Transmembrane helix</keyword>
<keyword evidence="3" id="KW-1185">Reference proteome</keyword>
<organism evidence="2 3">
    <name type="scientific">Brassica rapa subsp. trilocularis</name>
    <dbReference type="NCBI Taxonomy" id="1813537"/>
    <lineage>
        <taxon>Eukaryota</taxon>
        <taxon>Viridiplantae</taxon>
        <taxon>Streptophyta</taxon>
        <taxon>Embryophyta</taxon>
        <taxon>Tracheophyta</taxon>
        <taxon>Spermatophyta</taxon>
        <taxon>Magnoliopsida</taxon>
        <taxon>eudicotyledons</taxon>
        <taxon>Gunneridae</taxon>
        <taxon>Pentapetalae</taxon>
        <taxon>rosids</taxon>
        <taxon>malvids</taxon>
        <taxon>Brassicales</taxon>
        <taxon>Brassicaceae</taxon>
        <taxon>Brassiceae</taxon>
        <taxon>Brassica</taxon>
    </lineage>
</organism>
<protein>
    <submittedName>
        <fullName evidence="2">Uncharacterized protein</fullName>
    </submittedName>
</protein>
<evidence type="ECO:0000313" key="3">
    <source>
        <dbReference type="Proteomes" id="UP000823674"/>
    </source>
</evidence>
<evidence type="ECO:0000313" key="2">
    <source>
        <dbReference type="EMBL" id="KAG5397281.1"/>
    </source>
</evidence>
<dbReference type="Proteomes" id="UP000823674">
    <property type="component" value="Chromosome A05"/>
</dbReference>
<keyword evidence="1" id="KW-0472">Membrane</keyword>
<keyword evidence="1" id="KW-0812">Transmembrane</keyword>
<evidence type="ECO:0000256" key="1">
    <source>
        <dbReference type="SAM" id="Phobius"/>
    </source>
</evidence>
<comment type="caution">
    <text evidence="2">The sequence shown here is derived from an EMBL/GenBank/DDBJ whole genome shotgun (WGS) entry which is preliminary data.</text>
</comment>
<gene>
    <name evidence="2" type="primary">A05p023670.1_BraROA</name>
    <name evidence="2" type="ORF">IGI04_019095</name>
</gene>